<evidence type="ECO:0000313" key="11">
    <source>
        <dbReference type="Proteomes" id="UP001320898"/>
    </source>
</evidence>
<dbReference type="PROSITE" id="PS50928">
    <property type="entry name" value="ABC_TM1"/>
    <property type="match status" value="1"/>
</dbReference>
<dbReference type="InterPro" id="IPR000515">
    <property type="entry name" value="MetI-like"/>
</dbReference>
<feature type="transmembrane region" description="Helical" evidence="8">
    <location>
        <begin position="113"/>
        <end position="138"/>
    </location>
</feature>
<dbReference type="GO" id="GO:0055085">
    <property type="term" value="P:transmembrane transport"/>
    <property type="evidence" value="ECO:0007669"/>
    <property type="project" value="InterPro"/>
</dbReference>
<evidence type="ECO:0000256" key="1">
    <source>
        <dbReference type="ARBA" id="ARBA00004651"/>
    </source>
</evidence>
<proteinExistence type="inferred from homology"/>
<feature type="transmembrane region" description="Helical" evidence="8">
    <location>
        <begin position="24"/>
        <end position="47"/>
    </location>
</feature>
<comment type="caution">
    <text evidence="10">The sequence shown here is derived from an EMBL/GenBank/DDBJ whole genome shotgun (WGS) entry which is preliminary data.</text>
</comment>
<keyword evidence="3 8" id="KW-0813">Transport</keyword>
<dbReference type="Pfam" id="PF00528">
    <property type="entry name" value="BPD_transp_1"/>
    <property type="match status" value="1"/>
</dbReference>
<evidence type="ECO:0000256" key="3">
    <source>
        <dbReference type="ARBA" id="ARBA00022448"/>
    </source>
</evidence>
<reference evidence="10 11" key="1">
    <citation type="submission" date="2022-04" db="EMBL/GenBank/DDBJ databases">
        <authorList>
            <person name="Ye Y.-Q."/>
            <person name="Du Z.-J."/>
        </authorList>
    </citation>
    <scope>NUCLEOTIDE SEQUENCE [LARGE SCALE GENOMIC DNA]</scope>
    <source>
        <strain evidence="10 11">A6E488</strain>
    </source>
</reference>
<protein>
    <submittedName>
        <fullName evidence="10">ABC transporter permease</fullName>
    </submittedName>
</protein>
<evidence type="ECO:0000256" key="7">
    <source>
        <dbReference type="ARBA" id="ARBA00023136"/>
    </source>
</evidence>
<feature type="domain" description="ABC transmembrane type-1" evidence="9">
    <location>
        <begin position="78"/>
        <end position="265"/>
    </location>
</feature>
<dbReference type="CDD" id="cd06261">
    <property type="entry name" value="TM_PBP2"/>
    <property type="match status" value="1"/>
</dbReference>
<dbReference type="GO" id="GO:0005886">
    <property type="term" value="C:plasma membrane"/>
    <property type="evidence" value="ECO:0007669"/>
    <property type="project" value="UniProtKB-SubCell"/>
</dbReference>
<evidence type="ECO:0000313" key="10">
    <source>
        <dbReference type="EMBL" id="MCT8970929.1"/>
    </source>
</evidence>
<dbReference type="SUPFAM" id="SSF161098">
    <property type="entry name" value="MetI-like"/>
    <property type="match status" value="1"/>
</dbReference>
<keyword evidence="5 8" id="KW-0812">Transmembrane</keyword>
<dbReference type="RefSeq" id="WP_261614506.1">
    <property type="nucleotide sequence ID" value="NZ_JALIDZ010000002.1"/>
</dbReference>
<sequence>MRNGRTAMQARYDPLLTRPVRRGLLVTAVAAFAFLYLPIAVLVVFSFSDSPLLVFPIDSVGLAWYRALFADSDLWRSVGNSLIVAGTVVPLTLILGVPLAFGLDRVNFPGKRLLEHGILLPLVVPGIVTGLALLLLLSRFDTRLSLFTVAIGHSVWCLPIVVTQVYARLRRFDRSIEEASLDLGAGPATTFWRVTLPNLKSALLGSALLVFVLSFDEIPVTFFLTGSENTLPMHIWSMLREGVNPVINAIATLTIALSILVAFLGLRLLSRD</sequence>
<feature type="transmembrane region" description="Helical" evidence="8">
    <location>
        <begin position="82"/>
        <end position="101"/>
    </location>
</feature>
<accession>A0AAW5QTW8</accession>
<keyword evidence="4" id="KW-1003">Cell membrane</keyword>
<evidence type="ECO:0000256" key="6">
    <source>
        <dbReference type="ARBA" id="ARBA00022989"/>
    </source>
</evidence>
<comment type="similarity">
    <text evidence="2">Belongs to the binding-protein-dependent transport system permease family. CysTW subfamily.</text>
</comment>
<dbReference type="EMBL" id="JALIDZ010000002">
    <property type="protein sequence ID" value="MCT8970929.1"/>
    <property type="molecule type" value="Genomic_DNA"/>
</dbReference>
<feature type="transmembrane region" description="Helical" evidence="8">
    <location>
        <begin position="144"/>
        <end position="167"/>
    </location>
</feature>
<name>A0AAW5QTW8_9HYPH</name>
<keyword evidence="6 8" id="KW-1133">Transmembrane helix</keyword>
<evidence type="ECO:0000259" key="9">
    <source>
        <dbReference type="PROSITE" id="PS50928"/>
    </source>
</evidence>
<evidence type="ECO:0000256" key="5">
    <source>
        <dbReference type="ARBA" id="ARBA00022692"/>
    </source>
</evidence>
<dbReference type="AlphaFoldDB" id="A0AAW5QTW8"/>
<feature type="transmembrane region" description="Helical" evidence="8">
    <location>
        <begin position="202"/>
        <end position="226"/>
    </location>
</feature>
<comment type="subcellular location">
    <subcellularLocation>
        <location evidence="1 8">Cell membrane</location>
        <topology evidence="1 8">Multi-pass membrane protein</topology>
    </subcellularLocation>
</comment>
<evidence type="ECO:0000256" key="8">
    <source>
        <dbReference type="RuleBase" id="RU363032"/>
    </source>
</evidence>
<dbReference type="InterPro" id="IPR051789">
    <property type="entry name" value="Bact_Polyamine_Transport"/>
</dbReference>
<evidence type="ECO:0000256" key="4">
    <source>
        <dbReference type="ARBA" id="ARBA00022475"/>
    </source>
</evidence>
<evidence type="ECO:0000256" key="2">
    <source>
        <dbReference type="ARBA" id="ARBA00007069"/>
    </source>
</evidence>
<dbReference type="Gene3D" id="1.10.3720.10">
    <property type="entry name" value="MetI-like"/>
    <property type="match status" value="1"/>
</dbReference>
<gene>
    <name evidence="10" type="ORF">MUB46_03560</name>
</gene>
<dbReference type="InterPro" id="IPR035906">
    <property type="entry name" value="MetI-like_sf"/>
</dbReference>
<feature type="transmembrane region" description="Helical" evidence="8">
    <location>
        <begin position="246"/>
        <end position="269"/>
    </location>
</feature>
<dbReference type="Proteomes" id="UP001320898">
    <property type="component" value="Unassembled WGS sequence"/>
</dbReference>
<keyword evidence="11" id="KW-1185">Reference proteome</keyword>
<dbReference type="PANTHER" id="PTHR43848:SF2">
    <property type="entry name" value="PUTRESCINE TRANSPORT SYSTEM PERMEASE PROTEIN POTI"/>
    <property type="match status" value="1"/>
</dbReference>
<organism evidence="10 11">
    <name type="scientific">Microbaculum marinisediminis</name>
    <dbReference type="NCBI Taxonomy" id="2931392"/>
    <lineage>
        <taxon>Bacteria</taxon>
        <taxon>Pseudomonadati</taxon>
        <taxon>Pseudomonadota</taxon>
        <taxon>Alphaproteobacteria</taxon>
        <taxon>Hyphomicrobiales</taxon>
        <taxon>Tepidamorphaceae</taxon>
        <taxon>Microbaculum</taxon>
    </lineage>
</organism>
<keyword evidence="7 8" id="KW-0472">Membrane</keyword>
<dbReference type="PANTHER" id="PTHR43848">
    <property type="entry name" value="PUTRESCINE TRANSPORT SYSTEM PERMEASE PROTEIN POTI"/>
    <property type="match status" value="1"/>
</dbReference>